<gene>
    <name evidence="2" type="ORF">BJF96_g8580</name>
</gene>
<keyword evidence="1" id="KW-0472">Membrane</keyword>
<accession>A0AA44WFC9</accession>
<evidence type="ECO:0000256" key="1">
    <source>
        <dbReference type="SAM" id="Phobius"/>
    </source>
</evidence>
<keyword evidence="1" id="KW-1133">Transmembrane helix</keyword>
<reference evidence="2 3" key="1">
    <citation type="submission" date="2017-12" db="EMBL/GenBank/DDBJ databases">
        <title>Comparative genomics yields insights into virulence evolution of Verticillium dahliae.</title>
        <authorList>
            <person name="Fan R."/>
            <person name="Armitage A.D."/>
            <person name="Cascant-Lopez E."/>
            <person name="Sobczyk M."/>
            <person name="Cockerton H.M."/>
            <person name="Harrison R.J."/>
        </authorList>
    </citation>
    <scope>NUCLEOTIDE SEQUENCE [LARGE SCALE GENOMIC DNA]</scope>
    <source>
        <strain evidence="2 3">12008</strain>
    </source>
</reference>
<dbReference type="Proteomes" id="UP000236305">
    <property type="component" value="Unassembled WGS sequence"/>
</dbReference>
<evidence type="ECO:0000313" key="2">
    <source>
        <dbReference type="EMBL" id="PNH28170.1"/>
    </source>
</evidence>
<proteinExistence type="predicted"/>
<keyword evidence="1" id="KW-0812">Transmembrane</keyword>
<name>A0AA44WFC9_VERDA</name>
<sequence length="46" mass="5140">MGGVTRLCRSSATIVLAYWRSHGPLFLVVFLVPNFPPTSWLVHLTV</sequence>
<organism evidence="2 3">
    <name type="scientific">Verticillium dahliae</name>
    <name type="common">Verticillium wilt</name>
    <dbReference type="NCBI Taxonomy" id="27337"/>
    <lineage>
        <taxon>Eukaryota</taxon>
        <taxon>Fungi</taxon>
        <taxon>Dikarya</taxon>
        <taxon>Ascomycota</taxon>
        <taxon>Pezizomycotina</taxon>
        <taxon>Sordariomycetes</taxon>
        <taxon>Hypocreomycetidae</taxon>
        <taxon>Glomerellales</taxon>
        <taxon>Plectosphaerellaceae</taxon>
        <taxon>Verticillium</taxon>
    </lineage>
</organism>
<dbReference type="AlphaFoldDB" id="A0AA44WFC9"/>
<feature type="transmembrane region" description="Helical" evidence="1">
    <location>
        <begin position="12"/>
        <end position="32"/>
    </location>
</feature>
<protein>
    <submittedName>
        <fullName evidence="2">Uncharacterized protein</fullName>
    </submittedName>
</protein>
<dbReference type="EMBL" id="MPSH01000037">
    <property type="protein sequence ID" value="PNH28170.1"/>
    <property type="molecule type" value="Genomic_DNA"/>
</dbReference>
<comment type="caution">
    <text evidence="2">The sequence shown here is derived from an EMBL/GenBank/DDBJ whole genome shotgun (WGS) entry which is preliminary data.</text>
</comment>
<evidence type="ECO:0000313" key="3">
    <source>
        <dbReference type="Proteomes" id="UP000236305"/>
    </source>
</evidence>